<feature type="active site" description="Charge relay system" evidence="5">
    <location>
        <position position="179"/>
    </location>
</feature>
<dbReference type="InterPro" id="IPR000209">
    <property type="entry name" value="Peptidase_S8/S53_dom"/>
</dbReference>
<dbReference type="PANTHER" id="PTHR43806">
    <property type="entry name" value="PEPTIDASE S8"/>
    <property type="match status" value="1"/>
</dbReference>
<evidence type="ECO:0000256" key="3">
    <source>
        <dbReference type="ARBA" id="ARBA00022801"/>
    </source>
</evidence>
<keyword evidence="2 5" id="KW-0645">Protease</keyword>
<protein>
    <submittedName>
        <fullName evidence="7">S8 family serine peptidase</fullName>
    </submittedName>
</protein>
<dbReference type="RefSeq" id="WP_203165856.1">
    <property type="nucleotide sequence ID" value="NZ_JAEVLS010000001.1"/>
</dbReference>
<evidence type="ECO:0000259" key="6">
    <source>
        <dbReference type="Pfam" id="PF00082"/>
    </source>
</evidence>
<name>A0ABS1WSF4_9GAMM</name>
<evidence type="ECO:0000256" key="5">
    <source>
        <dbReference type="PROSITE-ProRule" id="PRU01240"/>
    </source>
</evidence>
<sequence length="394" mass="40922">MNRTVDGVLDRADPRQLRELRQLRIRTLLRANRTLLDADPRGAPIIRNEVVALSPTEAALDRARAAGFGIGRTRVLEGLDVTIVVLQAPTGMSTRRALERLRRADPEGTYDYNHIYLESGEILAAPTRTAATAAQGGGGARIDNHKVGLIDGGVQRTHPVFSGVTVHEHGCAGSIPSSHGTAVASLLVGRSDVFHGAAPGAELFAADVYCGLATGGAVDSVAEAFAWMAREKVPVINISLVGPANVLLEQIIRVVTARGHVVVAAVGNDGPSAPPLFPAAYPSVVAVTGVDAKQRVLVEACRGKHVDFSAPGANMSAAGIESPFAVVRGTSFAAPIVAGLLARQLDTIDKTHADSAVAALAAQAADLGARGADKIYGNGLVGDELRPPEQLASR</sequence>
<keyword evidence="4 5" id="KW-0720">Serine protease</keyword>
<comment type="similarity">
    <text evidence="1 5">Belongs to the peptidase S8 family.</text>
</comment>
<gene>
    <name evidence="7" type="ORF">JM946_04085</name>
</gene>
<dbReference type="EMBL" id="JAEVLS010000001">
    <property type="protein sequence ID" value="MBM0103905.1"/>
    <property type="molecule type" value="Genomic_DNA"/>
</dbReference>
<dbReference type="InterPro" id="IPR015500">
    <property type="entry name" value="Peptidase_S8_subtilisin-rel"/>
</dbReference>
<organism evidence="7 8">
    <name type="scientific">Steroidobacter gossypii</name>
    <dbReference type="NCBI Taxonomy" id="2805490"/>
    <lineage>
        <taxon>Bacteria</taxon>
        <taxon>Pseudomonadati</taxon>
        <taxon>Pseudomonadota</taxon>
        <taxon>Gammaproteobacteria</taxon>
        <taxon>Steroidobacterales</taxon>
        <taxon>Steroidobacteraceae</taxon>
        <taxon>Steroidobacter</taxon>
    </lineage>
</organism>
<proteinExistence type="inferred from homology"/>
<feature type="active site" description="Charge relay system" evidence="5">
    <location>
        <position position="331"/>
    </location>
</feature>
<evidence type="ECO:0000313" key="7">
    <source>
        <dbReference type="EMBL" id="MBM0103905.1"/>
    </source>
</evidence>
<keyword evidence="3 5" id="KW-0378">Hydrolase</keyword>
<evidence type="ECO:0000256" key="1">
    <source>
        <dbReference type="ARBA" id="ARBA00011073"/>
    </source>
</evidence>
<comment type="caution">
    <text evidence="7">The sequence shown here is derived from an EMBL/GenBank/DDBJ whole genome shotgun (WGS) entry which is preliminary data.</text>
</comment>
<dbReference type="Proteomes" id="UP000661077">
    <property type="component" value="Unassembled WGS sequence"/>
</dbReference>
<evidence type="ECO:0000256" key="2">
    <source>
        <dbReference type="ARBA" id="ARBA00022670"/>
    </source>
</evidence>
<dbReference type="InterPro" id="IPR050131">
    <property type="entry name" value="Peptidase_S8_subtilisin-like"/>
</dbReference>
<dbReference type="PRINTS" id="PR00723">
    <property type="entry name" value="SUBTILISIN"/>
</dbReference>
<feature type="domain" description="Peptidase S8/S53" evidence="6">
    <location>
        <begin position="144"/>
        <end position="379"/>
    </location>
</feature>
<accession>A0ABS1WSF4</accession>
<evidence type="ECO:0000256" key="4">
    <source>
        <dbReference type="ARBA" id="ARBA00022825"/>
    </source>
</evidence>
<dbReference type="Pfam" id="PF00082">
    <property type="entry name" value="Peptidase_S8"/>
    <property type="match status" value="1"/>
</dbReference>
<feature type="active site" description="Charge relay system" evidence="5">
    <location>
        <position position="151"/>
    </location>
</feature>
<dbReference type="PANTHER" id="PTHR43806:SF11">
    <property type="entry name" value="CEREVISIN-RELATED"/>
    <property type="match status" value="1"/>
</dbReference>
<dbReference type="Gene3D" id="3.40.50.200">
    <property type="entry name" value="Peptidase S8/S53 domain"/>
    <property type="match status" value="1"/>
</dbReference>
<reference evidence="7 8" key="1">
    <citation type="journal article" date="2021" name="Int. J. Syst. Evol. Microbiol.">
        <title>Steroidobacter gossypii sp. nov., isolated from soil of cotton cropping field.</title>
        <authorList>
            <person name="Huang R."/>
            <person name="Yang S."/>
            <person name="Zhen C."/>
            <person name="Liu W."/>
        </authorList>
    </citation>
    <scope>NUCLEOTIDE SEQUENCE [LARGE SCALE GENOMIC DNA]</scope>
    <source>
        <strain evidence="7 8">S1-65</strain>
    </source>
</reference>
<dbReference type="PROSITE" id="PS00138">
    <property type="entry name" value="SUBTILASE_SER"/>
    <property type="match status" value="1"/>
</dbReference>
<dbReference type="InterPro" id="IPR023828">
    <property type="entry name" value="Peptidase_S8_Ser-AS"/>
</dbReference>
<keyword evidence="8" id="KW-1185">Reference proteome</keyword>
<dbReference type="PROSITE" id="PS51892">
    <property type="entry name" value="SUBTILASE"/>
    <property type="match status" value="1"/>
</dbReference>
<dbReference type="PROSITE" id="PS00137">
    <property type="entry name" value="SUBTILASE_HIS"/>
    <property type="match status" value="1"/>
</dbReference>
<dbReference type="CDD" id="cd05561">
    <property type="entry name" value="Peptidases_S8_4"/>
    <property type="match status" value="1"/>
</dbReference>
<dbReference type="SUPFAM" id="SSF52743">
    <property type="entry name" value="Subtilisin-like"/>
    <property type="match status" value="1"/>
</dbReference>
<dbReference type="InterPro" id="IPR022398">
    <property type="entry name" value="Peptidase_S8_His-AS"/>
</dbReference>
<dbReference type="InterPro" id="IPR036852">
    <property type="entry name" value="Peptidase_S8/S53_dom_sf"/>
</dbReference>
<evidence type="ECO:0000313" key="8">
    <source>
        <dbReference type="Proteomes" id="UP000661077"/>
    </source>
</evidence>